<organism evidence="5 6">
    <name type="scientific">Shouchella lehensis</name>
    <dbReference type="NCBI Taxonomy" id="300825"/>
    <lineage>
        <taxon>Bacteria</taxon>
        <taxon>Bacillati</taxon>
        <taxon>Bacillota</taxon>
        <taxon>Bacilli</taxon>
        <taxon>Bacillales</taxon>
        <taxon>Bacillaceae</taxon>
        <taxon>Shouchella</taxon>
    </lineage>
</organism>
<evidence type="ECO:0000259" key="4">
    <source>
        <dbReference type="PROSITE" id="PS50893"/>
    </source>
</evidence>
<dbReference type="GO" id="GO:0016887">
    <property type="term" value="F:ATP hydrolysis activity"/>
    <property type="evidence" value="ECO:0007669"/>
    <property type="project" value="InterPro"/>
</dbReference>
<evidence type="ECO:0000313" key="6">
    <source>
        <dbReference type="Proteomes" id="UP000298210"/>
    </source>
</evidence>
<dbReference type="RefSeq" id="WP_134259051.1">
    <property type="nucleotide sequence ID" value="NZ_LDIM01000006.1"/>
</dbReference>
<dbReference type="PANTHER" id="PTHR42939:SF3">
    <property type="entry name" value="ABC TRANSPORTER ATP-BINDING COMPONENT"/>
    <property type="match status" value="1"/>
</dbReference>
<dbReference type="InterPro" id="IPR027417">
    <property type="entry name" value="P-loop_NTPase"/>
</dbReference>
<reference evidence="5 6" key="1">
    <citation type="submission" date="2019-03" db="EMBL/GenBank/DDBJ databases">
        <authorList>
            <person name="Liu G."/>
        </authorList>
    </citation>
    <scope>NUCLEOTIDE SEQUENCE [LARGE SCALE GENOMIC DNA]</scope>
    <source>
        <strain evidence="5 6">DSM 19099</strain>
    </source>
</reference>
<dbReference type="EMBL" id="SNUX01000002">
    <property type="protein sequence ID" value="TES49662.1"/>
    <property type="molecule type" value="Genomic_DNA"/>
</dbReference>
<dbReference type="SMART" id="SM00382">
    <property type="entry name" value="AAA"/>
    <property type="match status" value="1"/>
</dbReference>
<evidence type="ECO:0000256" key="1">
    <source>
        <dbReference type="ARBA" id="ARBA00022448"/>
    </source>
</evidence>
<keyword evidence="3 5" id="KW-0067">ATP-binding</keyword>
<dbReference type="SUPFAM" id="SSF52540">
    <property type="entry name" value="P-loop containing nucleoside triphosphate hydrolases"/>
    <property type="match status" value="1"/>
</dbReference>
<dbReference type="Pfam" id="PF00005">
    <property type="entry name" value="ABC_tran"/>
    <property type="match status" value="1"/>
</dbReference>
<dbReference type="GO" id="GO:0005524">
    <property type="term" value="F:ATP binding"/>
    <property type="evidence" value="ECO:0007669"/>
    <property type="project" value="UniProtKB-KW"/>
</dbReference>
<proteinExistence type="predicted"/>
<keyword evidence="2" id="KW-0547">Nucleotide-binding</keyword>
<sequence length="278" mass="30852">MNALVEVSELNKTFKQGGFGLKKVSFTIKPGSIVGFIGENGAGKSTTIGSIIGSIRKDQGTVRVFGQEMQDGKDFVKEEIGVVFDTVQLPEELTIVKLERVFNGIYRNWDKEMFYSYVEQFSLPRKKKIGSFSRGMSMKVSVAVALSHDAKLLLLDEATAVLDPSGRDDLLSVLRTFVSDGKRSILLSSHITSDIEKIADSLIFIKDGRILFDIEKESLLSTYRIRSCTTKEFHSLAKETIVAYRVQEELVSVLVKGKEGKAASLDEMTVLLMRGVHV</sequence>
<dbReference type="PROSITE" id="PS50893">
    <property type="entry name" value="ABC_TRANSPORTER_2"/>
    <property type="match status" value="1"/>
</dbReference>
<comment type="caution">
    <text evidence="5">The sequence shown here is derived from an EMBL/GenBank/DDBJ whole genome shotgun (WGS) entry which is preliminary data.</text>
</comment>
<dbReference type="Gene3D" id="3.40.50.300">
    <property type="entry name" value="P-loop containing nucleotide triphosphate hydrolases"/>
    <property type="match status" value="1"/>
</dbReference>
<dbReference type="CDD" id="cd03230">
    <property type="entry name" value="ABC_DR_subfamily_A"/>
    <property type="match status" value="1"/>
</dbReference>
<dbReference type="InterPro" id="IPR051782">
    <property type="entry name" value="ABC_Transporter_VariousFunc"/>
</dbReference>
<evidence type="ECO:0000256" key="3">
    <source>
        <dbReference type="ARBA" id="ARBA00022840"/>
    </source>
</evidence>
<evidence type="ECO:0000256" key="2">
    <source>
        <dbReference type="ARBA" id="ARBA00022741"/>
    </source>
</evidence>
<gene>
    <name evidence="5" type="ORF">E2L03_09385</name>
</gene>
<keyword evidence="1" id="KW-0813">Transport</keyword>
<dbReference type="InterPro" id="IPR003593">
    <property type="entry name" value="AAA+_ATPase"/>
</dbReference>
<accession>A0A4Y7WME3</accession>
<feature type="domain" description="ABC transporter" evidence="4">
    <location>
        <begin position="5"/>
        <end position="232"/>
    </location>
</feature>
<dbReference type="PANTHER" id="PTHR42939">
    <property type="entry name" value="ABC TRANSPORTER ATP-BINDING PROTEIN ALBC-RELATED"/>
    <property type="match status" value="1"/>
</dbReference>
<protein>
    <submittedName>
        <fullName evidence="5">ABC transporter ATP-binding protein</fullName>
    </submittedName>
</protein>
<evidence type="ECO:0000313" key="5">
    <source>
        <dbReference type="EMBL" id="TES49662.1"/>
    </source>
</evidence>
<name>A0A4Y7WME3_9BACI</name>
<dbReference type="Proteomes" id="UP000298210">
    <property type="component" value="Unassembled WGS sequence"/>
</dbReference>
<dbReference type="AlphaFoldDB" id="A0A4Y7WME3"/>
<dbReference type="InterPro" id="IPR003439">
    <property type="entry name" value="ABC_transporter-like_ATP-bd"/>
</dbReference>